<organism evidence="2 3">
    <name type="scientific">Plasmodium chabaudi adami</name>
    <dbReference type="NCBI Taxonomy" id="5826"/>
    <lineage>
        <taxon>Eukaryota</taxon>
        <taxon>Sar</taxon>
        <taxon>Alveolata</taxon>
        <taxon>Apicomplexa</taxon>
        <taxon>Aconoidasida</taxon>
        <taxon>Haemosporida</taxon>
        <taxon>Plasmodiidae</taxon>
        <taxon>Plasmodium</taxon>
        <taxon>Plasmodium (Vinckeia)</taxon>
    </lineage>
</organism>
<protein>
    <recommendedName>
        <fullName evidence="4">CIR protein</fullName>
    </recommendedName>
</protein>
<evidence type="ECO:0008006" key="4">
    <source>
        <dbReference type="Google" id="ProtNLM"/>
    </source>
</evidence>
<gene>
    <name evidence="2" type="ORF">PCHDK_000498500</name>
</gene>
<dbReference type="AlphaFoldDB" id="A0A1D3L7N6"/>
<proteinExistence type="predicted"/>
<evidence type="ECO:0000313" key="3">
    <source>
        <dbReference type="Proteomes" id="UP000195879"/>
    </source>
</evidence>
<dbReference type="Proteomes" id="UP000195879">
    <property type="component" value="Unassembled WGS sequence"/>
</dbReference>
<evidence type="ECO:0000256" key="1">
    <source>
        <dbReference type="SAM" id="MobiDB-lite"/>
    </source>
</evidence>
<sequence length="125" mass="14065">MLEKEVQILNRKFTDSTERSKYYTSLYKKASSTLENVYDKSRNFASNTISYTNEQLNKGLENGPSSNLNGPQSTPSLPDEKQSEPQNTPLQTDQNNYNSQGLLPTQNLDSSNSKQVNPSDSTHEK</sequence>
<accession>A0A1D3L7N6</accession>
<feature type="compositionally biased region" description="Polar residues" evidence="1">
    <location>
        <begin position="63"/>
        <end position="76"/>
    </location>
</feature>
<evidence type="ECO:0000313" key="2">
    <source>
        <dbReference type="EMBL" id="SCL84414.1"/>
    </source>
</evidence>
<feature type="region of interest" description="Disordered" evidence="1">
    <location>
        <begin position="55"/>
        <end position="125"/>
    </location>
</feature>
<name>A0A1D3L7N6_PLACE</name>
<dbReference type="EMBL" id="FMIO01000059">
    <property type="protein sequence ID" value="SCL84414.1"/>
    <property type="molecule type" value="Genomic_DNA"/>
</dbReference>
<reference evidence="2 3" key="1">
    <citation type="submission" date="2016-08" db="EMBL/GenBank/DDBJ databases">
        <authorList>
            <consortium name="Pathogen Informatics"/>
        </authorList>
    </citation>
    <scope>NUCLEOTIDE SEQUENCE [LARGE SCALE GENOMIC DNA]</scope>
    <source>
        <strain evidence="2 3">DK</strain>
    </source>
</reference>
<feature type="compositionally biased region" description="Polar residues" evidence="1">
    <location>
        <begin position="84"/>
        <end position="125"/>
    </location>
</feature>